<dbReference type="SUPFAM" id="SSF46785">
    <property type="entry name" value="Winged helix' DNA-binding domain"/>
    <property type="match status" value="2"/>
</dbReference>
<organism evidence="7 8">
    <name type="scientific">Halopseudomonas laoshanensis</name>
    <dbReference type="NCBI Taxonomy" id="2268758"/>
    <lineage>
        <taxon>Bacteria</taxon>
        <taxon>Pseudomonadati</taxon>
        <taxon>Pseudomonadota</taxon>
        <taxon>Gammaproteobacteria</taxon>
        <taxon>Pseudomonadales</taxon>
        <taxon>Pseudomonadaceae</taxon>
        <taxon>Halopseudomonas</taxon>
    </lineage>
</organism>
<dbReference type="InterPro" id="IPR027417">
    <property type="entry name" value="P-loop_NTPase"/>
</dbReference>
<evidence type="ECO:0000313" key="7">
    <source>
        <dbReference type="EMBL" id="KAA0696554.1"/>
    </source>
</evidence>
<keyword evidence="8" id="KW-1185">Reference proteome</keyword>
<dbReference type="InterPro" id="IPR015191">
    <property type="entry name" value="SelB_WHD4"/>
</dbReference>
<dbReference type="GO" id="GO:0003924">
    <property type="term" value="F:GTPase activity"/>
    <property type="evidence" value="ECO:0007669"/>
    <property type="project" value="InterPro"/>
</dbReference>
<keyword evidence="2" id="KW-0963">Cytoplasm</keyword>
<comment type="subcellular location">
    <subcellularLocation>
        <location evidence="1">Cytoplasm</location>
    </subcellularLocation>
</comment>
<dbReference type="GO" id="GO:0005737">
    <property type="term" value="C:cytoplasm"/>
    <property type="evidence" value="ECO:0007669"/>
    <property type="project" value="UniProtKB-SubCell"/>
</dbReference>
<keyword evidence="7" id="KW-0251">Elongation factor</keyword>
<dbReference type="PANTHER" id="PTHR43721">
    <property type="entry name" value="ELONGATION FACTOR TU-RELATED"/>
    <property type="match status" value="1"/>
</dbReference>
<comment type="caution">
    <text evidence="7">The sequence shown here is derived from an EMBL/GenBank/DDBJ whole genome shotgun (WGS) entry which is preliminary data.</text>
</comment>
<feature type="domain" description="Tr-type G" evidence="6">
    <location>
        <begin position="1"/>
        <end position="171"/>
    </location>
</feature>
<gene>
    <name evidence="7" type="primary">selB</name>
    <name evidence="7" type="ORF">DT594_04250</name>
</gene>
<dbReference type="InterPro" id="IPR031157">
    <property type="entry name" value="G_TR_CS"/>
</dbReference>
<keyword evidence="3" id="KW-0547">Nucleotide-binding</keyword>
<dbReference type="InterPro" id="IPR057335">
    <property type="entry name" value="Beta-barrel_SelB"/>
</dbReference>
<evidence type="ECO:0000256" key="1">
    <source>
        <dbReference type="ARBA" id="ARBA00004496"/>
    </source>
</evidence>
<evidence type="ECO:0000256" key="3">
    <source>
        <dbReference type="ARBA" id="ARBA00022741"/>
    </source>
</evidence>
<dbReference type="EMBL" id="QOVF01000001">
    <property type="protein sequence ID" value="KAA0696554.1"/>
    <property type="molecule type" value="Genomic_DNA"/>
</dbReference>
<dbReference type="PANTHER" id="PTHR43721:SF22">
    <property type="entry name" value="ELONGATION FACTOR TU, MITOCHONDRIAL"/>
    <property type="match status" value="1"/>
</dbReference>
<dbReference type="InterPro" id="IPR036390">
    <property type="entry name" value="WH_DNA-bd_sf"/>
</dbReference>
<accession>A0A7V7KYU1</accession>
<dbReference type="Gene3D" id="1.10.10.10">
    <property type="entry name" value="Winged helix-like DNA-binding domain superfamily/Winged helix DNA-binding domain"/>
    <property type="match status" value="1"/>
</dbReference>
<dbReference type="PROSITE" id="PS51722">
    <property type="entry name" value="G_TR_2"/>
    <property type="match status" value="1"/>
</dbReference>
<reference evidence="7 8" key="1">
    <citation type="submission" date="2018-07" db="EMBL/GenBank/DDBJ databases">
        <title>Pseudomonas laoshanensis sp. nov., isolated from soil.</title>
        <authorList>
            <person name="Sun J."/>
            <person name="Yu L."/>
            <person name="Wang M."/>
            <person name="Zhang C."/>
        </authorList>
    </citation>
    <scope>NUCLEOTIDE SEQUENCE [LARGE SCALE GENOMIC DNA]</scope>
    <source>
        <strain evidence="7 8">Y22</strain>
    </source>
</reference>
<dbReference type="Pfam" id="PF00009">
    <property type="entry name" value="GTP_EFTU"/>
    <property type="match status" value="1"/>
</dbReference>
<dbReference type="InterPro" id="IPR000795">
    <property type="entry name" value="T_Tr_GTP-bd_dom"/>
</dbReference>
<dbReference type="Pfam" id="PF09106">
    <property type="entry name" value="WHD_2nd_SelB"/>
    <property type="match status" value="1"/>
</dbReference>
<dbReference type="InterPro" id="IPR015190">
    <property type="entry name" value="Elong_fac_SelB-wing-hlx_typ-2"/>
</dbReference>
<dbReference type="RefSeq" id="WP_149331505.1">
    <property type="nucleotide sequence ID" value="NZ_QOVF01000001.1"/>
</dbReference>
<dbReference type="NCBIfam" id="TIGR00475">
    <property type="entry name" value="selB"/>
    <property type="match status" value="1"/>
</dbReference>
<keyword evidence="4" id="KW-0648">Protein biosynthesis</keyword>
<dbReference type="CDD" id="cd04171">
    <property type="entry name" value="SelB"/>
    <property type="match status" value="1"/>
</dbReference>
<proteinExistence type="predicted"/>
<dbReference type="OrthoDB" id="9803139at2"/>
<dbReference type="Proteomes" id="UP000463138">
    <property type="component" value="Unassembled WGS sequence"/>
</dbReference>
<dbReference type="SUPFAM" id="SSF52540">
    <property type="entry name" value="P-loop containing nucleoside triphosphate hydrolases"/>
    <property type="match status" value="1"/>
</dbReference>
<dbReference type="PROSITE" id="PS00301">
    <property type="entry name" value="G_TR_1"/>
    <property type="match status" value="1"/>
</dbReference>
<dbReference type="InterPro" id="IPR005225">
    <property type="entry name" value="Small_GTP-bd"/>
</dbReference>
<keyword evidence="5" id="KW-0342">GTP-binding</keyword>
<dbReference type="InterPro" id="IPR050055">
    <property type="entry name" value="EF-Tu_GTPase"/>
</dbReference>
<evidence type="ECO:0000259" key="6">
    <source>
        <dbReference type="PROSITE" id="PS51722"/>
    </source>
</evidence>
<protein>
    <submittedName>
        <fullName evidence="7">Selenocysteine-specific translation elongation factor</fullName>
    </submittedName>
</protein>
<dbReference type="Gene3D" id="2.40.30.10">
    <property type="entry name" value="Translation factors"/>
    <property type="match status" value="1"/>
</dbReference>
<dbReference type="InterPro" id="IPR036388">
    <property type="entry name" value="WH-like_DNA-bd_sf"/>
</dbReference>
<dbReference type="SUPFAM" id="SSF50447">
    <property type="entry name" value="Translation proteins"/>
    <property type="match status" value="1"/>
</dbReference>
<evidence type="ECO:0000256" key="2">
    <source>
        <dbReference type="ARBA" id="ARBA00022490"/>
    </source>
</evidence>
<dbReference type="GO" id="GO:0001514">
    <property type="term" value="P:selenocysteine incorporation"/>
    <property type="evidence" value="ECO:0007669"/>
    <property type="project" value="InterPro"/>
</dbReference>
<dbReference type="Gene3D" id="1.10.10.2770">
    <property type="match status" value="1"/>
</dbReference>
<dbReference type="Pfam" id="PF09107">
    <property type="entry name" value="WHD_3rd_SelB"/>
    <property type="match status" value="1"/>
</dbReference>
<dbReference type="GO" id="GO:0003746">
    <property type="term" value="F:translation elongation factor activity"/>
    <property type="evidence" value="ECO:0007669"/>
    <property type="project" value="UniProtKB-KW"/>
</dbReference>
<name>A0A7V7KYU1_9GAMM</name>
<dbReference type="InterPro" id="IPR009000">
    <property type="entry name" value="Transl_B-barrel_sf"/>
</dbReference>
<dbReference type="InterPro" id="IPR009001">
    <property type="entry name" value="Transl_elong_EF1A/Init_IF2_C"/>
</dbReference>
<dbReference type="AlphaFoldDB" id="A0A7V7KYU1"/>
<dbReference type="GO" id="GO:0005525">
    <property type="term" value="F:GTP binding"/>
    <property type="evidence" value="ECO:0007669"/>
    <property type="project" value="UniProtKB-KW"/>
</dbReference>
<dbReference type="Pfam" id="PF25461">
    <property type="entry name" value="Beta-barrel_SelB"/>
    <property type="match status" value="1"/>
</dbReference>
<evidence type="ECO:0000313" key="8">
    <source>
        <dbReference type="Proteomes" id="UP000463138"/>
    </source>
</evidence>
<dbReference type="NCBIfam" id="TIGR00231">
    <property type="entry name" value="small_GTP"/>
    <property type="match status" value="1"/>
</dbReference>
<dbReference type="SUPFAM" id="SSF50465">
    <property type="entry name" value="EF-Tu/eEF-1alpha/eIF2-gamma C-terminal domain"/>
    <property type="match status" value="1"/>
</dbReference>
<dbReference type="GO" id="GO:0003723">
    <property type="term" value="F:RNA binding"/>
    <property type="evidence" value="ECO:0007669"/>
    <property type="project" value="InterPro"/>
</dbReference>
<dbReference type="InterPro" id="IPR004535">
    <property type="entry name" value="Transl_elong_SelB"/>
</dbReference>
<evidence type="ECO:0000256" key="4">
    <source>
        <dbReference type="ARBA" id="ARBA00022917"/>
    </source>
</evidence>
<sequence length="619" mass="67316">MIIATAGHVDHGKTALIKALTGQHTDRTAEEQRRGMSIELGYAWMDCADGKTIDLVDVPGHEKFMRTLLAGMGCVDAVMLVVAADDGVMPQTLEHLQVLKLLGGRPVLVVISKCANVTNERALHVQQEILQLLAELAVHKPPSFLLDSLSGDGMAALVEQLNTWAESFSPADDQGPARMSIDRHFSQPGAGDIVTGTLLSGRAQIGDVLRLSDNGASLRIRSIQVHGRAASAAHAGQRCALNLVGDLAGADLTRGSQLLDAAIFAPTACLDARLQLISRLPNRGTLQLHMGNAVINARCVPLRGEPLTADQHYGQWILDRPVCCRYGERFIIRDPASRKLLGSGQVLDPFAESKGRQRPERLAALVAVDASDADQALQNLLAVLADGVDLGRFMRARHLTIEPGRARHPETLRVAGWLCRQPDFEHCLQRLLAALAAHHLQHPDQAGMSRQRFTRHLGLPIRSRLLSAVIRHALDRHMLQQSGPNLHLPGHQPQADAQSLEWFEQLQPAFSACAPRPPIIGELMADLNLDKAELLTRLDKLSALGLLACVGRNRYLLPASVDHLLSVAGELARQQDDGQFSTASFRDHSGIGRNHSVAVLEYFDKAGMTRQSGQSRRLA</sequence>
<dbReference type="Gene3D" id="3.40.50.300">
    <property type="entry name" value="P-loop containing nucleotide triphosphate hydrolases"/>
    <property type="match status" value="1"/>
</dbReference>
<evidence type="ECO:0000256" key="5">
    <source>
        <dbReference type="ARBA" id="ARBA00023134"/>
    </source>
</evidence>